<sequence>MESTGLVIARHGESRCGREGIVGGPRGCTGLTELGRWQAARLAAALAQEHDVKPFAALYATSVRRVAETAEVVSARLGLPLTVSDDLRDPDYGEADGRPWREVLSEVRAGPEDGLDIAVAPGAETWKDYLVRVTAGLTRLLDRHRGERILVIGHGETVTTAAHLFLRLPPEARVHAGFEVTPTGITRWERQPLVPGIRERHHRWVQVTHNDTAHLAAAIMASEGAAPP</sequence>
<dbReference type="PANTHER" id="PTHR46517:SF1">
    <property type="entry name" value="FRUCTOSE-2,6-BISPHOSPHATASE TIGAR"/>
    <property type="match status" value="1"/>
</dbReference>
<organism evidence="2 3">
    <name type="scientific">Amycolatopsis thermalba</name>
    <dbReference type="NCBI Taxonomy" id="944492"/>
    <lineage>
        <taxon>Bacteria</taxon>
        <taxon>Bacillati</taxon>
        <taxon>Actinomycetota</taxon>
        <taxon>Actinomycetes</taxon>
        <taxon>Pseudonocardiales</taxon>
        <taxon>Pseudonocardiaceae</taxon>
        <taxon>Amycolatopsis</taxon>
    </lineage>
</organism>
<dbReference type="PANTHER" id="PTHR46517">
    <property type="entry name" value="FRUCTOSE-2,6-BISPHOSPHATASE TIGAR"/>
    <property type="match status" value="1"/>
</dbReference>
<keyword evidence="3" id="KW-1185">Reference proteome</keyword>
<dbReference type="Pfam" id="PF00300">
    <property type="entry name" value="His_Phos_1"/>
    <property type="match status" value="1"/>
</dbReference>
<evidence type="ECO:0000313" key="2">
    <source>
        <dbReference type="EMBL" id="UQS26641.1"/>
    </source>
</evidence>
<evidence type="ECO:0000313" key="3">
    <source>
        <dbReference type="Proteomes" id="UP000830158"/>
    </source>
</evidence>
<evidence type="ECO:0000256" key="1">
    <source>
        <dbReference type="ARBA" id="ARBA00022801"/>
    </source>
</evidence>
<gene>
    <name evidence="2" type="ORF">L1857_29485</name>
</gene>
<dbReference type="InterPro" id="IPR013078">
    <property type="entry name" value="His_Pase_superF_clade-1"/>
</dbReference>
<name>A0ABY4P327_9PSEU</name>
<dbReference type="EMBL" id="CP091196">
    <property type="protein sequence ID" value="UQS26641.1"/>
    <property type="molecule type" value="Genomic_DNA"/>
</dbReference>
<dbReference type="InterPro" id="IPR029033">
    <property type="entry name" value="His_PPase_superfam"/>
</dbReference>
<accession>A0ABY4P327</accession>
<dbReference type="InterPro" id="IPR051695">
    <property type="entry name" value="Phosphoglycerate_Mutase"/>
</dbReference>
<dbReference type="SUPFAM" id="SSF53254">
    <property type="entry name" value="Phosphoglycerate mutase-like"/>
    <property type="match status" value="1"/>
</dbReference>
<dbReference type="Proteomes" id="UP000830158">
    <property type="component" value="Chromosome"/>
</dbReference>
<dbReference type="Gene3D" id="3.40.50.1240">
    <property type="entry name" value="Phosphoglycerate mutase-like"/>
    <property type="match status" value="1"/>
</dbReference>
<dbReference type="SMART" id="SM00855">
    <property type="entry name" value="PGAM"/>
    <property type="match status" value="1"/>
</dbReference>
<dbReference type="CDD" id="cd07067">
    <property type="entry name" value="HP_PGM_like"/>
    <property type="match status" value="1"/>
</dbReference>
<proteinExistence type="predicted"/>
<reference evidence="2" key="1">
    <citation type="submission" date="2022-01" db="EMBL/GenBank/DDBJ databases">
        <title>PSI-footprinting approach for the identification of protein synthesis inhibitor producers.</title>
        <authorList>
            <person name="Handel F."/>
            <person name="Kulik A."/>
            <person name="Wex K.W."/>
            <person name="Berscheid A."/>
            <person name="Saur J.S."/>
            <person name="Winkler A."/>
            <person name="Wibberg D."/>
            <person name="Kalinowski J."/>
            <person name="Broetz-Oesterhelt H."/>
            <person name="Mast Y."/>
        </authorList>
    </citation>
    <scope>NUCLEOTIDE SEQUENCE</scope>
    <source>
        <strain evidence="2">KNN 49.3e</strain>
    </source>
</reference>
<keyword evidence="1" id="KW-0378">Hydrolase</keyword>
<protein>
    <submittedName>
        <fullName evidence="2">Histidine phosphatase family protein</fullName>
    </submittedName>
</protein>
<dbReference type="RefSeq" id="WP_094004144.1">
    <property type="nucleotide sequence ID" value="NZ_CP091196.1"/>
</dbReference>